<name>A0A7S3DZ17_9STRA</name>
<reference evidence="2" key="1">
    <citation type="submission" date="2021-01" db="EMBL/GenBank/DDBJ databases">
        <authorList>
            <person name="Corre E."/>
            <person name="Pelletier E."/>
            <person name="Niang G."/>
            <person name="Scheremetjew M."/>
            <person name="Finn R."/>
            <person name="Kale V."/>
            <person name="Holt S."/>
            <person name="Cochrane G."/>
            <person name="Meng A."/>
            <person name="Brown T."/>
            <person name="Cohen L."/>
        </authorList>
    </citation>
    <scope>NUCLEOTIDE SEQUENCE</scope>
    <source>
        <strain evidence="2">CCMP125</strain>
    </source>
</reference>
<organism evidence="2">
    <name type="scientific">Entomoneis paludosa</name>
    <dbReference type="NCBI Taxonomy" id="265537"/>
    <lineage>
        <taxon>Eukaryota</taxon>
        <taxon>Sar</taxon>
        <taxon>Stramenopiles</taxon>
        <taxon>Ochrophyta</taxon>
        <taxon>Bacillariophyta</taxon>
        <taxon>Bacillariophyceae</taxon>
        <taxon>Bacillariophycidae</taxon>
        <taxon>Entomoneidaceae</taxon>
        <taxon>Entomoneis</taxon>
    </lineage>
</organism>
<protein>
    <recommendedName>
        <fullName evidence="3">NmrA-like domain-containing protein</fullName>
    </recommendedName>
</protein>
<keyword evidence="1" id="KW-0521">NADP</keyword>
<dbReference type="InterPro" id="IPR036291">
    <property type="entry name" value="NAD(P)-bd_dom_sf"/>
</dbReference>
<evidence type="ECO:0000256" key="1">
    <source>
        <dbReference type="ARBA" id="ARBA00022857"/>
    </source>
</evidence>
<accession>A0A7S3DZ17</accession>
<proteinExistence type="predicted"/>
<dbReference type="SUPFAM" id="SSF51735">
    <property type="entry name" value="NAD(P)-binding Rossmann-fold domains"/>
    <property type="match status" value="1"/>
</dbReference>
<dbReference type="InterPro" id="IPR051164">
    <property type="entry name" value="NmrA-like_oxidored"/>
</dbReference>
<dbReference type="Gene3D" id="3.40.50.720">
    <property type="entry name" value="NAD(P)-binding Rossmann-like Domain"/>
    <property type="match status" value="1"/>
</dbReference>
<sequence>MVRLPLFINSFYAQAESIKTSGTFYESRDTTKGHTPVSVADIGKACADILAAPEKHRCTVYKIIMPSFCLDDVAQVFSKTLCTTVPYQAAKESFMSMGFPEWQVDGIMELYKMCDEDNPIVNETTNTSDIETITGEKPMTVQEWVEANKAGFS</sequence>
<dbReference type="PANTHER" id="PTHR42748">
    <property type="entry name" value="NITROGEN METABOLITE REPRESSION PROTEIN NMRA FAMILY MEMBER"/>
    <property type="match status" value="1"/>
</dbReference>
<gene>
    <name evidence="2" type="ORF">APAL1065_LOCUS27511</name>
</gene>
<dbReference type="AlphaFoldDB" id="A0A7S3DZ17"/>
<evidence type="ECO:0008006" key="3">
    <source>
        <dbReference type="Google" id="ProtNLM"/>
    </source>
</evidence>
<evidence type="ECO:0000313" key="2">
    <source>
        <dbReference type="EMBL" id="CAD9995412.1"/>
    </source>
</evidence>
<dbReference type="PANTHER" id="PTHR42748:SF18">
    <property type="entry name" value="NMRA-LIKE DOMAIN-CONTAINING PROTEIN"/>
    <property type="match status" value="1"/>
</dbReference>
<dbReference type="EMBL" id="HBHT01040985">
    <property type="protein sequence ID" value="CAD9995412.1"/>
    <property type="molecule type" value="Transcribed_RNA"/>
</dbReference>